<dbReference type="SUPFAM" id="SSF46689">
    <property type="entry name" value="Homeodomain-like"/>
    <property type="match status" value="1"/>
</dbReference>
<dbReference type="InterPro" id="IPR049445">
    <property type="entry name" value="TetR_SbtR-like_C"/>
</dbReference>
<dbReference type="PANTHER" id="PTHR30055">
    <property type="entry name" value="HTH-TYPE TRANSCRIPTIONAL REGULATOR RUTR"/>
    <property type="match status" value="1"/>
</dbReference>
<evidence type="ECO:0000256" key="2">
    <source>
        <dbReference type="ARBA" id="ARBA00023125"/>
    </source>
</evidence>
<evidence type="ECO:0000256" key="1">
    <source>
        <dbReference type="ARBA" id="ARBA00023015"/>
    </source>
</evidence>
<dbReference type="OMA" id="IVCEHIT"/>
<name>A0A0C3AD74_RHOER</name>
<dbReference type="PRINTS" id="PR00455">
    <property type="entry name" value="HTHTETR"/>
</dbReference>
<dbReference type="SUPFAM" id="SSF48498">
    <property type="entry name" value="Tetracyclin repressor-like, C-terminal domain"/>
    <property type="match status" value="1"/>
</dbReference>
<dbReference type="Proteomes" id="UP000325576">
    <property type="component" value="Unassembled WGS sequence"/>
</dbReference>
<dbReference type="InterPro" id="IPR001647">
    <property type="entry name" value="HTH_TetR"/>
</dbReference>
<dbReference type="GO" id="GO:0000976">
    <property type="term" value="F:transcription cis-regulatory region binding"/>
    <property type="evidence" value="ECO:0007669"/>
    <property type="project" value="TreeGrafter"/>
</dbReference>
<protein>
    <submittedName>
        <fullName evidence="4">TetR family transcriptional regulator</fullName>
    </submittedName>
</protein>
<keyword evidence="1" id="KW-0805">Transcription regulation</keyword>
<dbReference type="Pfam" id="PF21597">
    <property type="entry name" value="TetR_C_43"/>
    <property type="match status" value="1"/>
</dbReference>
<comment type="caution">
    <text evidence="4">The sequence shown here is derived from an EMBL/GenBank/DDBJ whole genome shotgun (WGS) entry which is preliminary data.</text>
</comment>
<organism evidence="4 5">
    <name type="scientific">Rhodococcus erythropolis</name>
    <name type="common">Arthrobacter picolinophilus</name>
    <dbReference type="NCBI Taxonomy" id="1833"/>
    <lineage>
        <taxon>Bacteria</taxon>
        <taxon>Bacillati</taxon>
        <taxon>Actinomycetota</taxon>
        <taxon>Actinomycetes</taxon>
        <taxon>Mycobacteriales</taxon>
        <taxon>Nocardiaceae</taxon>
        <taxon>Rhodococcus</taxon>
        <taxon>Rhodococcus erythropolis group</taxon>
    </lineage>
</organism>
<keyword evidence="3" id="KW-0804">Transcription</keyword>
<dbReference type="GO" id="GO:0003700">
    <property type="term" value="F:DNA-binding transcription factor activity"/>
    <property type="evidence" value="ECO:0007669"/>
    <property type="project" value="TreeGrafter"/>
</dbReference>
<reference evidence="4 5" key="1">
    <citation type="journal article" date="2017" name="Poromechanics V (2013)">
        <title>Genomic Characterization of the Arsenic-Tolerant Actinobacterium, &lt;i&gt;Rhodococcus erythropolis&lt;/i&gt; S43.</title>
        <authorList>
            <person name="Retamal-Morales G."/>
            <person name="Mehnert M."/>
            <person name="Schwabe R."/>
            <person name="Tischler D."/>
            <person name="Schloemann M."/>
            <person name="Levican G.J."/>
        </authorList>
    </citation>
    <scope>NUCLEOTIDE SEQUENCE [LARGE SCALE GENOMIC DNA]</scope>
    <source>
        <strain evidence="4 5">S43</strain>
    </source>
</reference>
<evidence type="ECO:0000313" key="4">
    <source>
        <dbReference type="EMBL" id="KAB2586335.1"/>
    </source>
</evidence>
<dbReference type="PROSITE" id="PS50977">
    <property type="entry name" value="HTH_TETR_2"/>
    <property type="match status" value="1"/>
</dbReference>
<gene>
    <name evidence="4" type="ORF">BS297_05785</name>
</gene>
<dbReference type="InterPro" id="IPR050109">
    <property type="entry name" value="HTH-type_TetR-like_transc_reg"/>
</dbReference>
<evidence type="ECO:0000313" key="5">
    <source>
        <dbReference type="Proteomes" id="UP000325576"/>
    </source>
</evidence>
<keyword evidence="2" id="KW-0238">DNA-binding</keyword>
<dbReference type="AlphaFoldDB" id="A0A0C3AD74"/>
<dbReference type="Gene3D" id="1.10.357.10">
    <property type="entry name" value="Tetracycline Repressor, domain 2"/>
    <property type="match status" value="1"/>
</dbReference>
<dbReference type="InterPro" id="IPR009057">
    <property type="entry name" value="Homeodomain-like_sf"/>
</dbReference>
<accession>A0A0C3AD74</accession>
<dbReference type="InterPro" id="IPR036271">
    <property type="entry name" value="Tet_transcr_reg_TetR-rel_C_sf"/>
</dbReference>
<proteinExistence type="predicted"/>
<evidence type="ECO:0000256" key="3">
    <source>
        <dbReference type="ARBA" id="ARBA00023163"/>
    </source>
</evidence>
<dbReference type="Pfam" id="PF00440">
    <property type="entry name" value="TetR_N"/>
    <property type="match status" value="1"/>
</dbReference>
<dbReference type="EMBL" id="MRBO01000212">
    <property type="protein sequence ID" value="KAB2586335.1"/>
    <property type="molecule type" value="Genomic_DNA"/>
</dbReference>
<sequence length="197" mass="20982">MCVTSSGRVNSGSLNRGPRDAARNRAALISAAREVFATQGFAAPLSLIARTAGVGQGSLYRHFPTRESLALAVFDENIVELQDLAADPDSTLDDLFRLLVDQITTSIVFVEVIKPVSFGDSRLNSAGARLTDLLEGRLDEARRTGKIRESVTAEDVILAIAMFAAIMERTAESSRKEVAHSAWNLLVQGLAGPAAAG</sequence>
<dbReference type="PANTHER" id="PTHR30055:SF234">
    <property type="entry name" value="HTH-TYPE TRANSCRIPTIONAL REGULATOR BETI"/>
    <property type="match status" value="1"/>
</dbReference>